<sequence length="123" mass="14340">MINDKNTNVFELKELMREFRDERDWEKFHNVKDLAVAISVEAGELLELFLWHKSEDFTKQMENDLEFREEVSDELADVINLCLAFANIAGLDVATLTKNKIAKAKLKYPIEKAKGRAIKYTKF</sequence>
<accession>A0A1F6LGZ0</accession>
<dbReference type="PANTHER" id="PTHR46523">
    <property type="entry name" value="DCTP PYROPHOSPHATASE 1"/>
    <property type="match status" value="1"/>
</dbReference>
<gene>
    <name evidence="1" type="ORF">A2725_02895</name>
</gene>
<dbReference type="SUPFAM" id="SSF101386">
    <property type="entry name" value="all-alpha NTP pyrophosphatases"/>
    <property type="match status" value="1"/>
</dbReference>
<reference evidence="1 2" key="1">
    <citation type="journal article" date="2016" name="Nat. Commun.">
        <title>Thousands of microbial genomes shed light on interconnected biogeochemical processes in an aquifer system.</title>
        <authorList>
            <person name="Anantharaman K."/>
            <person name="Brown C.T."/>
            <person name="Hug L.A."/>
            <person name="Sharon I."/>
            <person name="Castelle C.J."/>
            <person name="Probst A.J."/>
            <person name="Thomas B.C."/>
            <person name="Singh A."/>
            <person name="Wilkins M.J."/>
            <person name="Karaoz U."/>
            <person name="Brodie E.L."/>
            <person name="Williams K.H."/>
            <person name="Hubbard S.S."/>
            <person name="Banfield J.F."/>
        </authorList>
    </citation>
    <scope>NUCLEOTIDE SEQUENCE [LARGE SCALE GENOMIC DNA]</scope>
</reference>
<dbReference type="Gene3D" id="1.10.287.1080">
    <property type="entry name" value="MazG-like"/>
    <property type="match status" value="1"/>
</dbReference>
<dbReference type="PANTHER" id="PTHR46523:SF1">
    <property type="entry name" value="DCTP PYROPHOSPHATASE 1"/>
    <property type="match status" value="1"/>
</dbReference>
<dbReference type="EMBL" id="MFPS01000009">
    <property type="protein sequence ID" value="OGH58621.1"/>
    <property type="molecule type" value="Genomic_DNA"/>
</dbReference>
<protein>
    <submittedName>
        <fullName evidence="1">Nucleotide pyrophosphohydrolase</fullName>
    </submittedName>
</protein>
<evidence type="ECO:0000313" key="1">
    <source>
        <dbReference type="EMBL" id="OGH58621.1"/>
    </source>
</evidence>
<name>A0A1F6LGZ0_9BACT</name>
<organism evidence="1 2">
    <name type="scientific">Candidatus Magasanikbacteria bacterium RIFCSPHIGHO2_01_FULL_33_34</name>
    <dbReference type="NCBI Taxonomy" id="1798671"/>
    <lineage>
        <taxon>Bacteria</taxon>
        <taxon>Candidatus Magasanikiibacteriota</taxon>
    </lineage>
</organism>
<dbReference type="PIRSF" id="PIRSF029826">
    <property type="entry name" value="UCP029826_pph"/>
    <property type="match status" value="1"/>
</dbReference>
<dbReference type="GO" id="GO:0047429">
    <property type="term" value="F:nucleoside triphosphate diphosphatase activity"/>
    <property type="evidence" value="ECO:0007669"/>
    <property type="project" value="InterPro"/>
</dbReference>
<dbReference type="InterPro" id="IPR025984">
    <property type="entry name" value="DCTPP"/>
</dbReference>
<dbReference type="Proteomes" id="UP000177067">
    <property type="component" value="Unassembled WGS sequence"/>
</dbReference>
<dbReference type="CDD" id="cd11537">
    <property type="entry name" value="NTP-PPase_RS21-C6_like"/>
    <property type="match status" value="1"/>
</dbReference>
<comment type="caution">
    <text evidence="1">The sequence shown here is derived from an EMBL/GenBank/DDBJ whole genome shotgun (WGS) entry which is preliminary data.</text>
</comment>
<dbReference type="InterPro" id="IPR052555">
    <property type="entry name" value="dCTP_Pyrophosphatase"/>
</dbReference>
<dbReference type="Pfam" id="PF12643">
    <property type="entry name" value="MazG-like"/>
    <property type="match status" value="1"/>
</dbReference>
<evidence type="ECO:0000313" key="2">
    <source>
        <dbReference type="Proteomes" id="UP000177067"/>
    </source>
</evidence>
<dbReference type="AlphaFoldDB" id="A0A1F6LGZ0"/>
<proteinExistence type="predicted"/>
<dbReference type="GO" id="GO:0009143">
    <property type="term" value="P:nucleoside triphosphate catabolic process"/>
    <property type="evidence" value="ECO:0007669"/>
    <property type="project" value="InterPro"/>
</dbReference>
<keyword evidence="1" id="KW-0378">Hydrolase</keyword>